<dbReference type="EMBL" id="AP019779">
    <property type="protein sequence ID" value="BBL61396.1"/>
    <property type="molecule type" value="Genomic_DNA"/>
</dbReference>
<evidence type="ECO:0000313" key="1">
    <source>
        <dbReference type="EMBL" id="BBL61396.1"/>
    </source>
</evidence>
<keyword evidence="2" id="KW-1185">Reference proteome</keyword>
<organism evidence="1 2">
    <name type="scientific">Methanobrevibacter arboriphilus</name>
    <dbReference type="NCBI Taxonomy" id="39441"/>
    <lineage>
        <taxon>Archaea</taxon>
        <taxon>Methanobacteriati</taxon>
        <taxon>Methanobacteriota</taxon>
        <taxon>Methanomada group</taxon>
        <taxon>Methanobacteria</taxon>
        <taxon>Methanobacteriales</taxon>
        <taxon>Methanobacteriaceae</taxon>
        <taxon>Methanobrevibacter</taxon>
    </lineage>
</organism>
<evidence type="ECO:0000313" key="2">
    <source>
        <dbReference type="Proteomes" id="UP000825015"/>
    </source>
</evidence>
<dbReference type="Proteomes" id="UP000825015">
    <property type="component" value="Chromosome"/>
</dbReference>
<protein>
    <submittedName>
        <fullName evidence="1">Uncharacterized protein</fullName>
    </submittedName>
</protein>
<gene>
    <name evidence="1" type="ORF">MarbSA_04360</name>
</gene>
<sequence length="57" mass="6873">MEHTEHYENPKRPKKSKKTKNSIKSKIFSDIKKINKILKHDVLLLRLLKIDNNNFKE</sequence>
<reference evidence="1" key="1">
    <citation type="submission" date="2019-06" db="EMBL/GenBank/DDBJ databases">
        <title>Complete genome sequence of Methanobrevibacter arboriphilus strain SA.</title>
        <authorList>
            <person name="Asakawa S."/>
        </authorList>
    </citation>
    <scope>NUCLEOTIDE SEQUENCE</scope>
    <source>
        <strain evidence="1">SA</strain>
    </source>
</reference>
<accession>A0ACA8R2B8</accession>
<proteinExistence type="predicted"/>
<name>A0ACA8R2B8_METAZ</name>